<reference evidence="2 3" key="1">
    <citation type="submission" date="2024-03" db="EMBL/GenBank/DDBJ databases">
        <title>Actinomycetospora sp. OC33-EN07, a novel actinomycete isolated from wild orchid (Aerides multiflora).</title>
        <authorList>
            <person name="Suriyachadkun C."/>
        </authorList>
    </citation>
    <scope>NUCLEOTIDE SEQUENCE [LARGE SCALE GENOMIC DNA]</scope>
    <source>
        <strain evidence="2 3">OC33-EN07</strain>
    </source>
</reference>
<proteinExistence type="predicted"/>
<dbReference type="EMBL" id="JBBEGM010000001">
    <property type="protein sequence ID" value="MEJ2860171.1"/>
    <property type="molecule type" value="Genomic_DNA"/>
</dbReference>
<dbReference type="Proteomes" id="UP001369736">
    <property type="component" value="Unassembled WGS sequence"/>
</dbReference>
<name>A0ABU8LZE9_9PSEU</name>
<dbReference type="Pfam" id="PF10067">
    <property type="entry name" value="DUF2306"/>
    <property type="match status" value="1"/>
</dbReference>
<evidence type="ECO:0000256" key="1">
    <source>
        <dbReference type="SAM" id="Phobius"/>
    </source>
</evidence>
<evidence type="ECO:0000313" key="3">
    <source>
        <dbReference type="Proteomes" id="UP001369736"/>
    </source>
</evidence>
<accession>A0ABU8LZE9</accession>
<feature type="transmembrane region" description="Helical" evidence="1">
    <location>
        <begin position="164"/>
        <end position="187"/>
    </location>
</feature>
<dbReference type="RefSeq" id="WP_337699461.1">
    <property type="nucleotide sequence ID" value="NZ_JBBEGM010000001.1"/>
</dbReference>
<feature type="transmembrane region" description="Helical" evidence="1">
    <location>
        <begin position="123"/>
        <end position="143"/>
    </location>
</feature>
<comment type="caution">
    <text evidence="2">The sequence shown here is derived from an EMBL/GenBank/DDBJ whole genome shotgun (WGS) entry which is preliminary data.</text>
</comment>
<feature type="transmembrane region" description="Helical" evidence="1">
    <location>
        <begin position="64"/>
        <end position="86"/>
    </location>
</feature>
<keyword evidence="3" id="KW-1185">Reference proteome</keyword>
<keyword evidence="1" id="KW-1133">Transmembrane helix</keyword>
<evidence type="ECO:0000313" key="2">
    <source>
        <dbReference type="EMBL" id="MEJ2860171.1"/>
    </source>
</evidence>
<protein>
    <submittedName>
        <fullName evidence="2">DUF2306 domain-containing protein</fullName>
    </submittedName>
</protein>
<keyword evidence="1" id="KW-0812">Transmembrane</keyword>
<sequence length="240" mass="26769">MTTTQEPTTRRRQPDPRRVRIGLAVTALVCVVFLVLELPAYLGVDPARSRIPVRTDYALHYPLLWAHIMFGSVALLTACLQIWPWLRRAHPRVHRWSGRLYLFGGVLPGGVVVLGVAPVSSTGFASAVGNTFLAVLWLATSVAGWRAARARRYADHRAWMIRSVALTFSIVVNRFWVVVYVVLLMAVDPADPELIPHAATASVWTSWIVNLLVAEWWILRSGRRGRVTLPEGEHRAPVGS</sequence>
<gene>
    <name evidence="2" type="ORF">WCD58_03335</name>
</gene>
<dbReference type="InterPro" id="IPR018750">
    <property type="entry name" value="DUF2306_membrane"/>
</dbReference>
<feature type="transmembrane region" description="Helical" evidence="1">
    <location>
        <begin position="199"/>
        <end position="219"/>
    </location>
</feature>
<feature type="transmembrane region" description="Helical" evidence="1">
    <location>
        <begin position="98"/>
        <end position="117"/>
    </location>
</feature>
<organism evidence="2 3">
    <name type="scientific">Actinomycetospora flava</name>
    <dbReference type="NCBI Taxonomy" id="3129232"/>
    <lineage>
        <taxon>Bacteria</taxon>
        <taxon>Bacillati</taxon>
        <taxon>Actinomycetota</taxon>
        <taxon>Actinomycetes</taxon>
        <taxon>Pseudonocardiales</taxon>
        <taxon>Pseudonocardiaceae</taxon>
        <taxon>Actinomycetospora</taxon>
    </lineage>
</organism>
<keyword evidence="1" id="KW-0472">Membrane</keyword>
<feature type="transmembrane region" description="Helical" evidence="1">
    <location>
        <begin position="21"/>
        <end position="44"/>
    </location>
</feature>